<dbReference type="STRING" id="1173584.SAMN05444851_2868"/>
<evidence type="ECO:0000313" key="1">
    <source>
        <dbReference type="EMBL" id="SEW30323.1"/>
    </source>
</evidence>
<dbReference type="EMBL" id="FOJB01000001">
    <property type="protein sequence ID" value="SEW30323.1"/>
    <property type="molecule type" value="Genomic_DNA"/>
</dbReference>
<dbReference type="Proteomes" id="UP000199650">
    <property type="component" value="Unassembled WGS sequence"/>
</dbReference>
<dbReference type="Gene3D" id="3.40.50.150">
    <property type="entry name" value="Vaccinia Virus protein VP39"/>
    <property type="match status" value="1"/>
</dbReference>
<proteinExistence type="predicted"/>
<reference evidence="1 2" key="1">
    <citation type="submission" date="2016-10" db="EMBL/GenBank/DDBJ databases">
        <authorList>
            <person name="de Groot N.N."/>
        </authorList>
    </citation>
    <scope>NUCLEOTIDE SEQUENCE [LARGE SCALE GENOMIC DNA]</scope>
    <source>
        <strain evidence="1 2">DSM 29439</strain>
    </source>
</reference>
<dbReference type="RefSeq" id="WP_091431562.1">
    <property type="nucleotide sequence ID" value="NZ_FOJB01000001.1"/>
</dbReference>
<protein>
    <submittedName>
        <fullName evidence="1">Methyltransferase domain-containing protein</fullName>
    </submittedName>
</protein>
<organism evidence="1 2">
    <name type="scientific">Aliiroseovarius sediminilitoris</name>
    <dbReference type="NCBI Taxonomy" id="1173584"/>
    <lineage>
        <taxon>Bacteria</taxon>
        <taxon>Pseudomonadati</taxon>
        <taxon>Pseudomonadota</taxon>
        <taxon>Alphaproteobacteria</taxon>
        <taxon>Rhodobacterales</taxon>
        <taxon>Paracoccaceae</taxon>
        <taxon>Aliiroseovarius</taxon>
    </lineage>
</organism>
<keyword evidence="2" id="KW-1185">Reference proteome</keyword>
<dbReference type="InterPro" id="IPR029063">
    <property type="entry name" value="SAM-dependent_MTases_sf"/>
</dbReference>
<dbReference type="OrthoDB" id="9810247at2"/>
<name>A0A1I0QRV2_9RHOB</name>
<dbReference type="Pfam" id="PF13489">
    <property type="entry name" value="Methyltransf_23"/>
    <property type="match status" value="1"/>
</dbReference>
<gene>
    <name evidence="1" type="ORF">SAMN05444851_2868</name>
</gene>
<dbReference type="PANTHER" id="PTHR43464">
    <property type="entry name" value="METHYLTRANSFERASE"/>
    <property type="match status" value="1"/>
</dbReference>
<keyword evidence="1" id="KW-0808">Transferase</keyword>
<dbReference type="AlphaFoldDB" id="A0A1I0QRV2"/>
<keyword evidence="1" id="KW-0489">Methyltransferase</keyword>
<dbReference type="CDD" id="cd02440">
    <property type="entry name" value="AdoMet_MTases"/>
    <property type="match status" value="1"/>
</dbReference>
<dbReference type="GO" id="GO:0008168">
    <property type="term" value="F:methyltransferase activity"/>
    <property type="evidence" value="ECO:0007669"/>
    <property type="project" value="UniProtKB-KW"/>
</dbReference>
<dbReference type="SUPFAM" id="SSF53335">
    <property type="entry name" value="S-adenosyl-L-methionine-dependent methyltransferases"/>
    <property type="match status" value="1"/>
</dbReference>
<accession>A0A1I0QRV2</accession>
<dbReference type="GO" id="GO:0032259">
    <property type="term" value="P:methylation"/>
    <property type="evidence" value="ECO:0007669"/>
    <property type="project" value="UniProtKB-KW"/>
</dbReference>
<sequence>MDRDVYERMNELEAHHWWFVARRDMIETLIRRRTNLPADARILEAGCGSGGNLALLQQFGKVDGFEFDDTARADAIRKSGLGLVFGALPDEVPFEGQEYDLIGLFDVLEHVEPDVASLRALSHHLRPGGKLLVTVPAFPFLWSKHDEAHHHYRRYTRTSLAKVAAEAGLKVTYSSYFNTLLFPLAITARAIKKITGSDAPDDSMPPRWLNRLMRQIFGAERFVLGRIPLPVGLSLGAVLEKV</sequence>
<evidence type="ECO:0000313" key="2">
    <source>
        <dbReference type="Proteomes" id="UP000199650"/>
    </source>
</evidence>